<comment type="subcellular location">
    <subcellularLocation>
        <location evidence="1">Golgi apparatus membrane</location>
        <topology evidence="1">Single-pass type II membrane protein</topology>
    </subcellularLocation>
</comment>
<proteinExistence type="inferred from homology"/>
<dbReference type="KEGG" id="pfy:PFICI_10753"/>
<evidence type="ECO:0000313" key="11">
    <source>
        <dbReference type="Proteomes" id="UP000030651"/>
    </source>
</evidence>
<dbReference type="PANTHER" id="PTHR31646">
    <property type="entry name" value="ALPHA-1,2-MANNOSYLTRANSFERASE MNN2"/>
    <property type="match status" value="1"/>
</dbReference>
<dbReference type="eggNOG" id="ENOG502QQ16">
    <property type="taxonomic scope" value="Eukaryota"/>
</dbReference>
<dbReference type="HOGENOM" id="CLU_013298_0_1_1"/>
<gene>
    <name evidence="10" type="ORF">PFICI_10753</name>
</gene>
<keyword evidence="4" id="KW-0808">Transferase</keyword>
<dbReference type="RefSeq" id="XP_007837525.1">
    <property type="nucleotide sequence ID" value="XM_007839334.1"/>
</dbReference>
<keyword evidence="8" id="KW-0333">Golgi apparatus</keyword>
<evidence type="ECO:0000256" key="4">
    <source>
        <dbReference type="ARBA" id="ARBA00022679"/>
    </source>
</evidence>
<dbReference type="InterPro" id="IPR022751">
    <property type="entry name" value="Alpha_mannosyltransferase"/>
</dbReference>
<dbReference type="STRING" id="1229662.W3WSU3"/>
<evidence type="ECO:0000256" key="7">
    <source>
        <dbReference type="ARBA" id="ARBA00022989"/>
    </source>
</evidence>
<keyword evidence="7" id="KW-1133">Transmembrane helix</keyword>
<evidence type="ECO:0000256" key="1">
    <source>
        <dbReference type="ARBA" id="ARBA00004323"/>
    </source>
</evidence>
<evidence type="ECO:0000256" key="9">
    <source>
        <dbReference type="ARBA" id="ARBA00023136"/>
    </source>
</evidence>
<dbReference type="Gene3D" id="3.90.550.10">
    <property type="entry name" value="Spore Coat Polysaccharide Biosynthesis Protein SpsA, Chain A"/>
    <property type="match status" value="1"/>
</dbReference>
<dbReference type="Proteomes" id="UP000030651">
    <property type="component" value="Unassembled WGS sequence"/>
</dbReference>
<dbReference type="FunCoup" id="W3WSU3">
    <property type="interactions" value="58"/>
</dbReference>
<dbReference type="EMBL" id="KI912116">
    <property type="protein sequence ID" value="ETS76879.1"/>
    <property type="molecule type" value="Genomic_DNA"/>
</dbReference>
<evidence type="ECO:0000256" key="8">
    <source>
        <dbReference type="ARBA" id="ARBA00023034"/>
    </source>
</evidence>
<dbReference type="OMA" id="YQFKIFS"/>
<sequence>MALRPLRPRAWRILVAFAIISFLYLSFELADRIRKEHAEITILRASQLASGQEHIRSPRVQQYWHALRNHLRDVTPTVDAVRLIRGSSDADQAFDFDKNPKHHRLDVARLPEEAVNYLRGSHKSFLDITSTMAPGLPYQPGTRGIVTTAGGKYFKMVILSLRMLRRAGSRLPVVAFLDTPKDYDEHVCDELFPSMGAECVVLSELLDVAPPSIKQEKCQLKVFALLFSPFQEILFLDADAFPAHNPDLLFMAEPYTSTGMVVWPDFWANTASHMAYDIADIPVPQLAERRSSESGIMLYDKSRHARDLLLALYYNFLGPRFYYPMLSQGAAGEGDKETFLHAALVLETPFYDVKSRVTVMGRRLNETWHSAGMKQADPREDWQLFNAPGAKFSKGFQLGPIELKKFKRKDSSNNTMTRQAEEVIAKPFFIHNNIVKLDVEQLLQDGSPLFEKNATGSAQRLWGSAESQIRDFGYDVEKVMWEELVLTGCHLLAKTYCGKALQLAEGVLGDTLVGLYPDLRR</sequence>
<name>W3WSU3_PESFW</name>
<keyword evidence="11" id="KW-1185">Reference proteome</keyword>
<dbReference type="PANTHER" id="PTHR31646:SF1">
    <property type="entry name" value="ALPHA-1,2-MANNOSYLTRANSFERASE MNN2"/>
    <property type="match status" value="1"/>
</dbReference>
<protein>
    <submittedName>
        <fullName evidence="10">Uncharacterized protein</fullName>
    </submittedName>
</protein>
<evidence type="ECO:0000313" key="10">
    <source>
        <dbReference type="EMBL" id="ETS76879.1"/>
    </source>
</evidence>
<dbReference type="GO" id="GO:0000026">
    <property type="term" value="F:alpha-1,2-mannosyltransferase activity"/>
    <property type="evidence" value="ECO:0007669"/>
    <property type="project" value="TreeGrafter"/>
</dbReference>
<evidence type="ECO:0000256" key="3">
    <source>
        <dbReference type="ARBA" id="ARBA00009105"/>
    </source>
</evidence>
<dbReference type="InterPro" id="IPR029044">
    <property type="entry name" value="Nucleotide-diphossugar_trans"/>
</dbReference>
<keyword evidence="6" id="KW-0735">Signal-anchor</keyword>
<keyword evidence="5" id="KW-0812">Transmembrane</keyword>
<dbReference type="AlphaFoldDB" id="W3WSU3"/>
<organism evidence="10 11">
    <name type="scientific">Pestalotiopsis fici (strain W106-1 / CGMCC3.15140)</name>
    <dbReference type="NCBI Taxonomy" id="1229662"/>
    <lineage>
        <taxon>Eukaryota</taxon>
        <taxon>Fungi</taxon>
        <taxon>Dikarya</taxon>
        <taxon>Ascomycota</taxon>
        <taxon>Pezizomycotina</taxon>
        <taxon>Sordariomycetes</taxon>
        <taxon>Xylariomycetidae</taxon>
        <taxon>Amphisphaeriales</taxon>
        <taxon>Sporocadaceae</taxon>
        <taxon>Pestalotiopsis</taxon>
    </lineage>
</organism>
<dbReference type="GO" id="GO:0046354">
    <property type="term" value="P:mannan biosynthetic process"/>
    <property type="evidence" value="ECO:0007669"/>
    <property type="project" value="TreeGrafter"/>
</dbReference>
<reference evidence="11" key="1">
    <citation type="journal article" date="2015" name="BMC Genomics">
        <title>Genomic and transcriptomic analysis of the endophytic fungus Pestalotiopsis fici reveals its lifestyle and high potential for synthesis of natural products.</title>
        <authorList>
            <person name="Wang X."/>
            <person name="Zhang X."/>
            <person name="Liu L."/>
            <person name="Xiang M."/>
            <person name="Wang W."/>
            <person name="Sun X."/>
            <person name="Che Y."/>
            <person name="Guo L."/>
            <person name="Liu G."/>
            <person name="Guo L."/>
            <person name="Wang C."/>
            <person name="Yin W.B."/>
            <person name="Stadler M."/>
            <person name="Zhang X."/>
            <person name="Liu X."/>
        </authorList>
    </citation>
    <scope>NUCLEOTIDE SEQUENCE [LARGE SCALE GENOMIC DNA]</scope>
    <source>
        <strain evidence="11">W106-1 / CGMCC3.15140</strain>
    </source>
</reference>
<accession>W3WSU3</accession>
<comment type="pathway">
    <text evidence="2">Protein modification; protein glycosylation.</text>
</comment>
<dbReference type="GeneID" id="19275766"/>
<comment type="similarity">
    <text evidence="3">Belongs to the MNN1/MNT family.</text>
</comment>
<keyword evidence="9" id="KW-0472">Membrane</keyword>
<evidence type="ECO:0000256" key="6">
    <source>
        <dbReference type="ARBA" id="ARBA00022968"/>
    </source>
</evidence>
<dbReference type="SUPFAM" id="SSF53448">
    <property type="entry name" value="Nucleotide-diphospho-sugar transferases"/>
    <property type="match status" value="1"/>
</dbReference>
<dbReference type="GO" id="GO:0000139">
    <property type="term" value="C:Golgi membrane"/>
    <property type="evidence" value="ECO:0007669"/>
    <property type="project" value="UniProtKB-SubCell"/>
</dbReference>
<dbReference type="InParanoid" id="W3WSU3"/>
<evidence type="ECO:0000256" key="2">
    <source>
        <dbReference type="ARBA" id="ARBA00004922"/>
    </source>
</evidence>
<dbReference type="OrthoDB" id="4484309at2759"/>
<evidence type="ECO:0000256" key="5">
    <source>
        <dbReference type="ARBA" id="ARBA00022692"/>
    </source>
</evidence>
<dbReference type="Pfam" id="PF11051">
    <property type="entry name" value="Mannosyl_trans3"/>
    <property type="match status" value="2"/>
</dbReference>